<evidence type="ECO:0000256" key="2">
    <source>
        <dbReference type="SAM" id="MobiDB-lite"/>
    </source>
</evidence>
<dbReference type="PANTHER" id="PTHR31432:SF0">
    <property type="entry name" value="INTRAFLAGELLAR TRANSPORT PROTEIN 74 HOMOLOG"/>
    <property type="match status" value="1"/>
</dbReference>
<feature type="region of interest" description="Disordered" evidence="2">
    <location>
        <begin position="1"/>
        <end position="29"/>
    </location>
</feature>
<dbReference type="InterPro" id="IPR029602">
    <property type="entry name" value="IFT74"/>
</dbReference>
<proteinExistence type="predicted"/>
<keyword evidence="4" id="KW-1185">Reference proteome</keyword>
<dbReference type="EMBL" id="CP092884">
    <property type="protein sequence ID" value="UYV82615.1"/>
    <property type="molecule type" value="Genomic_DNA"/>
</dbReference>
<name>A0ABY6LN29_9ARAC</name>
<organism evidence="3 4">
    <name type="scientific">Cordylochernes scorpioides</name>
    <dbReference type="NCBI Taxonomy" id="51811"/>
    <lineage>
        <taxon>Eukaryota</taxon>
        <taxon>Metazoa</taxon>
        <taxon>Ecdysozoa</taxon>
        <taxon>Arthropoda</taxon>
        <taxon>Chelicerata</taxon>
        <taxon>Arachnida</taxon>
        <taxon>Pseudoscorpiones</taxon>
        <taxon>Cheliferoidea</taxon>
        <taxon>Chernetidae</taxon>
        <taxon>Cordylochernes</taxon>
    </lineage>
</organism>
<gene>
    <name evidence="3" type="ORF">LAZ67_22000189</name>
</gene>
<dbReference type="Proteomes" id="UP001235939">
    <property type="component" value="Chromosome 22"/>
</dbReference>
<evidence type="ECO:0000256" key="1">
    <source>
        <dbReference type="SAM" id="Coils"/>
    </source>
</evidence>
<protein>
    <submittedName>
        <fullName evidence="3">IFT74</fullName>
    </submittedName>
</protein>
<sequence>MGVQMEVRPPTSGGRPPTSLRPPTTRGGTASRLISAARPGSRTGSAAAVGVGVASHINIADRPMSQQGLATPRTNRAPQRRQVQDKSYYMGLLRAKIGELTAEISTLTRELELRGAEQATYATYERRAEALAAELKELQGHLADYNLLVDKLNTDTEVSEVLIECSDLKLIADREAQMVEQLFEHRQEKEKQVKQLELELEQERHMTDNLIEAMKPELKEKYNQMKGMNQAVLEQQEQLQLQIDTLTARKVSFEEELSLSQMKQEVFTLVQRLRELEEKRDSLMEEDKARGTPAQERERLLHQVKEDNAELASMERQAAEVREQMARAREELEQIESERAGQRADRYLELKRREQTMEQFLSGWEQSWAAENSRRTELEQKIVSLLESVSRGLAHFHNLPSPAQFDALRQDLVFKEGEMEKSRSTASTLEQEQSKLTLDLQKIEQLEAKIETEMSSLQQRMQTMEEDMAVFSDLELLRKNAEMKRQDLSAEKNSLVERKAIVLEEENKTNTEYEALRTKLAENEAWTQLNGLQRRWQHLEHNNHSLRELVATRRAETDFSRLREQALSAAAATNKILQECLQAS</sequence>
<accession>A0ABY6LN29</accession>
<feature type="coiled-coil region" evidence="1">
    <location>
        <begin position="426"/>
        <end position="523"/>
    </location>
</feature>
<dbReference type="PANTHER" id="PTHR31432">
    <property type="entry name" value="INTRAFLAGELLAR TRANSPORT PROTEIN 74 HOMOLOG"/>
    <property type="match status" value="1"/>
</dbReference>
<feature type="compositionally biased region" description="Low complexity" evidence="2">
    <location>
        <begin position="12"/>
        <end position="29"/>
    </location>
</feature>
<evidence type="ECO:0000313" key="4">
    <source>
        <dbReference type="Proteomes" id="UP001235939"/>
    </source>
</evidence>
<feature type="coiled-coil region" evidence="1">
    <location>
        <begin position="121"/>
        <end position="155"/>
    </location>
</feature>
<reference evidence="3 4" key="1">
    <citation type="submission" date="2022-03" db="EMBL/GenBank/DDBJ databases">
        <title>A chromosomal length assembly of Cordylochernes scorpioides.</title>
        <authorList>
            <person name="Zeh D."/>
            <person name="Zeh J."/>
        </authorList>
    </citation>
    <scope>NUCLEOTIDE SEQUENCE [LARGE SCALE GENOMIC DNA]</scope>
    <source>
        <strain evidence="3">IN4F17</strain>
        <tissue evidence="3">Whole Body</tissue>
    </source>
</reference>
<feature type="coiled-coil region" evidence="1">
    <location>
        <begin position="179"/>
        <end position="345"/>
    </location>
</feature>
<evidence type="ECO:0000313" key="3">
    <source>
        <dbReference type="EMBL" id="UYV82615.1"/>
    </source>
</evidence>
<keyword evidence="1" id="KW-0175">Coiled coil</keyword>